<dbReference type="Pfam" id="PF01189">
    <property type="entry name" value="Methyltr_RsmB-F"/>
    <property type="match status" value="1"/>
</dbReference>
<dbReference type="PRINTS" id="PR02011">
    <property type="entry name" value="RCMTNCL1"/>
</dbReference>
<feature type="active site" description="Nucleophile" evidence="10">
    <location>
        <position position="314"/>
    </location>
</feature>
<evidence type="ECO:0000256" key="2">
    <source>
        <dbReference type="ARBA" id="ARBA00007494"/>
    </source>
</evidence>
<dbReference type="GO" id="GO:0016428">
    <property type="term" value="F:tRNA (cytidine-5-)-methyltransferase activity"/>
    <property type="evidence" value="ECO:0007669"/>
    <property type="project" value="InterPro"/>
</dbReference>
<keyword evidence="9" id="KW-0539">Nucleus</keyword>
<dbReference type="PROSITE" id="PS51686">
    <property type="entry name" value="SAM_MT_RSMB_NOP"/>
    <property type="match status" value="1"/>
</dbReference>
<keyword evidence="6 10" id="KW-0949">S-adenosyl-L-methionine</keyword>
<dbReference type="InterPro" id="IPR029063">
    <property type="entry name" value="SAM-dependent_MTases_sf"/>
</dbReference>
<keyword evidence="3" id="KW-0820">tRNA-binding</keyword>
<dbReference type="Pfam" id="PF25376">
    <property type="entry name" value="Pre-PUA_NSUN2"/>
    <property type="match status" value="1"/>
</dbReference>
<feature type="binding site" evidence="10">
    <location>
        <position position="261"/>
    </location>
    <ligand>
        <name>S-adenosyl-L-methionine</name>
        <dbReference type="ChEBI" id="CHEBI:59789"/>
    </ligand>
</feature>
<reference evidence="13" key="2">
    <citation type="submission" date="2019-07" db="EMBL/GenBank/DDBJ databases">
        <authorList>
            <person name="Seetharam A."/>
            <person name="Woodhouse M."/>
            <person name="Cannon E."/>
        </authorList>
    </citation>
    <scope>NUCLEOTIDE SEQUENCE [LARGE SCALE GENOMIC DNA]</scope>
    <source>
        <strain evidence="13">cv. B73</strain>
    </source>
</reference>
<dbReference type="InterPro" id="IPR049560">
    <property type="entry name" value="MeTrfase_RsmB-F_NOP2_cat"/>
</dbReference>
<dbReference type="GO" id="GO:0005634">
    <property type="term" value="C:nucleus"/>
    <property type="evidence" value="ECO:0007669"/>
    <property type="project" value="UniProtKB-SubCell"/>
</dbReference>
<evidence type="ECO:0000256" key="7">
    <source>
        <dbReference type="ARBA" id="ARBA00022694"/>
    </source>
</evidence>
<feature type="compositionally biased region" description="Low complexity" evidence="11">
    <location>
        <begin position="62"/>
        <end position="71"/>
    </location>
</feature>
<keyword evidence="5 10" id="KW-0808">Transferase</keyword>
<evidence type="ECO:0000256" key="5">
    <source>
        <dbReference type="ARBA" id="ARBA00022679"/>
    </source>
</evidence>
<evidence type="ECO:0000259" key="12">
    <source>
        <dbReference type="PROSITE" id="PS51686"/>
    </source>
</evidence>
<dbReference type="InParanoid" id="A0A804LSL6"/>
<evidence type="ECO:0000256" key="11">
    <source>
        <dbReference type="SAM" id="MobiDB-lite"/>
    </source>
</evidence>
<feature type="binding site" evidence="10">
    <location>
        <position position="200"/>
    </location>
    <ligand>
        <name>S-adenosyl-L-methionine</name>
        <dbReference type="ChEBI" id="CHEBI:59789"/>
    </ligand>
</feature>
<evidence type="ECO:0000256" key="9">
    <source>
        <dbReference type="ARBA" id="ARBA00023242"/>
    </source>
</evidence>
<dbReference type="GO" id="GO:0008168">
    <property type="term" value="F:methyltransferase activity"/>
    <property type="evidence" value="ECO:0000318"/>
    <property type="project" value="GO_Central"/>
</dbReference>
<dbReference type="GO" id="GO:0001510">
    <property type="term" value="P:RNA methylation"/>
    <property type="evidence" value="ECO:0000318"/>
    <property type="project" value="GO_Central"/>
</dbReference>
<keyword evidence="8 10" id="KW-0694">RNA-binding</keyword>
<comment type="similarity">
    <text evidence="2 10">Belongs to the class I-like SAM-binding methyltransferase superfamily. RsmB/NOP family.</text>
</comment>
<dbReference type="GO" id="GO:0030488">
    <property type="term" value="P:tRNA methylation"/>
    <property type="evidence" value="ECO:0007669"/>
    <property type="project" value="UniProtKB-ARBA"/>
</dbReference>
<dbReference type="GO" id="GO:0000049">
    <property type="term" value="F:tRNA binding"/>
    <property type="evidence" value="ECO:0007669"/>
    <property type="project" value="UniProtKB-KW"/>
</dbReference>
<evidence type="ECO:0000313" key="13">
    <source>
        <dbReference type="EnsemblPlants" id="Zm00001eb033550_P001"/>
    </source>
</evidence>
<dbReference type="Proteomes" id="UP000007305">
    <property type="component" value="Chromosome 1"/>
</dbReference>
<evidence type="ECO:0000256" key="4">
    <source>
        <dbReference type="ARBA" id="ARBA00022603"/>
    </source>
</evidence>
<dbReference type="FunCoup" id="A0A804LSL6">
    <property type="interactions" value="4161"/>
</dbReference>
<protein>
    <recommendedName>
        <fullName evidence="12">SAM-dependent MTase RsmB/NOP-type domain-containing protein</fullName>
    </recommendedName>
</protein>
<feature type="region of interest" description="Disordered" evidence="11">
    <location>
        <begin position="526"/>
        <end position="549"/>
    </location>
</feature>
<evidence type="ECO:0000256" key="10">
    <source>
        <dbReference type="PROSITE-ProRule" id="PRU01023"/>
    </source>
</evidence>
<evidence type="ECO:0007829" key="15">
    <source>
        <dbReference type="PeptideAtlas" id="A0A804LSL6"/>
    </source>
</evidence>
<dbReference type="InterPro" id="IPR057285">
    <property type="entry name" value="Pre-PUA_NSUN2"/>
</dbReference>
<dbReference type="AlphaFoldDB" id="A0A804LSL6"/>
<reference evidence="13" key="3">
    <citation type="submission" date="2021-05" db="UniProtKB">
        <authorList>
            <consortium name="EnsemblPlants"/>
        </authorList>
    </citation>
    <scope>IDENTIFICATION</scope>
    <source>
        <strain evidence="13">cv. B73</strain>
    </source>
</reference>
<dbReference type="InterPro" id="IPR023267">
    <property type="entry name" value="RCMT"/>
</dbReference>
<keyword evidence="4 10" id="KW-0489">Methyltransferase</keyword>
<evidence type="ECO:0000256" key="6">
    <source>
        <dbReference type="ARBA" id="ARBA00022691"/>
    </source>
</evidence>
<accession>A0A804LSL6</accession>
<organism evidence="13 14">
    <name type="scientific">Zea mays</name>
    <name type="common">Maize</name>
    <dbReference type="NCBI Taxonomy" id="4577"/>
    <lineage>
        <taxon>Eukaryota</taxon>
        <taxon>Viridiplantae</taxon>
        <taxon>Streptophyta</taxon>
        <taxon>Embryophyta</taxon>
        <taxon>Tracheophyta</taxon>
        <taxon>Spermatophyta</taxon>
        <taxon>Magnoliopsida</taxon>
        <taxon>Liliopsida</taxon>
        <taxon>Poales</taxon>
        <taxon>Poaceae</taxon>
        <taxon>PACMAD clade</taxon>
        <taxon>Panicoideae</taxon>
        <taxon>Andropogonodae</taxon>
        <taxon>Andropogoneae</taxon>
        <taxon>Tripsacinae</taxon>
        <taxon>Zea</taxon>
    </lineage>
</organism>
<dbReference type="PANTHER" id="PTHR22808:SF14">
    <property type="entry name" value="OS08G0484400 PROTEIN"/>
    <property type="match status" value="1"/>
</dbReference>
<evidence type="ECO:0000256" key="8">
    <source>
        <dbReference type="ARBA" id="ARBA00022884"/>
    </source>
</evidence>
<dbReference type="Gene3D" id="3.40.50.150">
    <property type="entry name" value="Vaccinia Virus protein VP39"/>
    <property type="match status" value="1"/>
</dbReference>
<keyword evidence="14" id="KW-1185">Reference proteome</keyword>
<dbReference type="PRINTS" id="PR02008">
    <property type="entry name" value="RCMTFAMILY"/>
</dbReference>
<feature type="domain" description="SAM-dependent MTase RsmB/NOP-type" evidence="12">
    <location>
        <begin position="149"/>
        <end position="475"/>
    </location>
</feature>
<evidence type="ECO:0000313" key="14">
    <source>
        <dbReference type="Proteomes" id="UP000007305"/>
    </source>
</evidence>
<feature type="binding site" evidence="10">
    <location>
        <begin position="168"/>
        <end position="174"/>
    </location>
    <ligand>
        <name>S-adenosyl-L-methionine</name>
        <dbReference type="ChEBI" id="CHEBI:59789"/>
    </ligand>
</feature>
<dbReference type="InterPro" id="IPR018314">
    <property type="entry name" value="RsmB/NOL1/NOP2-like_CS"/>
</dbReference>
<keyword evidence="7" id="KW-0819">tRNA processing</keyword>
<name>A0A804LSL6_MAIZE</name>
<comment type="subcellular location">
    <subcellularLocation>
        <location evidence="1">Nucleus</location>
    </subcellularLocation>
</comment>
<dbReference type="InterPro" id="IPR023270">
    <property type="entry name" value="RCMT_NCL1"/>
</dbReference>
<sequence>MLAARTPVSLSLHHRIVAGGHRGRCVGGSQRRRGGAPCRQFTQALQSLWRHSPPIPPPAPPAAGAATSGEAEPSRQPPVLENAAFEEYYKVQQIVREEEWDAFMSVLRKPLPATFRINACLAWHLNFSRKELRKNQALESFHEFLKHESEVPPLFLNVQPDHHILDMCAAPGSKTFQLLEMIHQSKELGLLPGALVIANDLNMRRCDLLIHNTKRMCTANLIVTNHGAENFPYCSLAKDCSGSYKDPCKLQKLEFDRILCDVPCSGDGTIRKGHDMWRKWNSGMGNQLHLLQVNIAMRGIALLKVGGRMVYSTCSLNPVENEAVIAELLRRSGNSVELLDVSSELPELVRRPGLSTWKVQDRESWFQSHDEVPHNRKNVVFPSMFPASNSTEESHTVCGDVEVNINNMNSFSRNINIEETSKLNQDMDGVSVSPTKILECTSNIVSSKFPLHRCMRIVPHDQNSGAFFIAVLHKLSPLNGSQIKDTKIQHRLGTDRTIQFQKEPKPETRPYETTLTRRQHNVSEVDDTEVLGRGQKLGTDSQTSKDKNSSEVEIVSILAESGDRMELQKQSRWEGVDPVLVLNDEAVIKSIQSFFGIKESFPLEGHLVTRSPDNARRIYYVSKSVKEILELNSKVGGQLKIASLGVKMKGIDQRIPVHVHIGCLMMDYRWCFHPSARGYYMHPHSSSTALYSTEA</sequence>
<dbReference type="EnsemblPlants" id="Zm00001eb033550_T001">
    <property type="protein sequence ID" value="Zm00001eb033550_P001"/>
    <property type="gene ID" value="Zm00001eb033550"/>
</dbReference>
<gene>
    <name evidence="13" type="primary">LOC103641349</name>
</gene>
<dbReference type="Gramene" id="Zm00001eb033550_T001">
    <property type="protein sequence ID" value="Zm00001eb033550_P001"/>
    <property type="gene ID" value="Zm00001eb033550"/>
</dbReference>
<feature type="region of interest" description="Disordered" evidence="11">
    <location>
        <begin position="49"/>
        <end position="77"/>
    </location>
</feature>
<dbReference type="InterPro" id="IPR001678">
    <property type="entry name" value="MeTrfase_RsmB-F_NOP2_dom"/>
</dbReference>
<reference evidence="14" key="1">
    <citation type="submission" date="2015-12" db="EMBL/GenBank/DDBJ databases">
        <title>Update maize B73 reference genome by single molecule sequencing technologies.</title>
        <authorList>
            <consortium name="Maize Genome Sequencing Project"/>
            <person name="Ware D."/>
        </authorList>
    </citation>
    <scope>NUCLEOTIDE SEQUENCE [LARGE SCALE GENOMIC DNA]</scope>
    <source>
        <strain evidence="14">cv. B73</strain>
    </source>
</reference>
<keyword evidence="15" id="KW-1267">Proteomics identification</keyword>
<dbReference type="PANTHER" id="PTHR22808">
    <property type="entry name" value="NCL1 YEAST -RELATED NOL1/NOP2/FMU SUN DOMAIN-CONTAINING"/>
    <property type="match status" value="1"/>
</dbReference>
<evidence type="ECO:0000256" key="3">
    <source>
        <dbReference type="ARBA" id="ARBA00022555"/>
    </source>
</evidence>
<dbReference type="SUPFAM" id="SSF53335">
    <property type="entry name" value="S-adenosyl-L-methionine-dependent methyltransferases"/>
    <property type="match status" value="1"/>
</dbReference>
<proteinExistence type="evidence at protein level"/>
<comment type="caution">
    <text evidence="10">Lacks conserved residue(s) required for the propagation of feature annotation.</text>
</comment>
<dbReference type="PROSITE" id="PS01153">
    <property type="entry name" value="NOL1_NOP2_SUN"/>
    <property type="match status" value="1"/>
</dbReference>
<evidence type="ECO:0000256" key="1">
    <source>
        <dbReference type="ARBA" id="ARBA00004123"/>
    </source>
</evidence>